<organism evidence="1 2">
    <name type="scientific">Veillonella dispar ATCC 17748</name>
    <dbReference type="NCBI Taxonomy" id="546273"/>
    <lineage>
        <taxon>Bacteria</taxon>
        <taxon>Bacillati</taxon>
        <taxon>Bacillota</taxon>
        <taxon>Negativicutes</taxon>
        <taxon>Veillonellales</taxon>
        <taxon>Veillonellaceae</taxon>
        <taxon>Veillonella</taxon>
    </lineage>
</organism>
<dbReference type="eggNOG" id="ENOG5033MTU">
    <property type="taxonomic scope" value="Bacteria"/>
</dbReference>
<evidence type="ECO:0000313" key="2">
    <source>
        <dbReference type="Proteomes" id="UP000003529"/>
    </source>
</evidence>
<dbReference type="EMBL" id="ACIK02000010">
    <property type="protein sequence ID" value="EEP65200.1"/>
    <property type="molecule type" value="Genomic_DNA"/>
</dbReference>
<dbReference type="HOGENOM" id="CLU_175655_0_0_9"/>
<keyword evidence="2" id="KW-1185">Reference proteome</keyword>
<name>C4FQK7_9FIRM</name>
<protein>
    <submittedName>
        <fullName evidence="1">Uncharacterized protein</fullName>
    </submittedName>
</protein>
<sequence length="105" mass="12121">MEQIKRKDETLYIGSDWSRVYEIKGMDLKDATAICKFRDTNDTLLIEAECTIQDNRIYLTVKSALSLKIPRGVKQGKYDIFLIGNTYTYKIMMGSITFIPDVSMH</sequence>
<dbReference type="AlphaFoldDB" id="C4FQK7"/>
<accession>C4FQK7</accession>
<gene>
    <name evidence="1" type="ORF">VEIDISOL_01075</name>
</gene>
<evidence type="ECO:0000313" key="1">
    <source>
        <dbReference type="EMBL" id="EEP65200.1"/>
    </source>
</evidence>
<dbReference type="RefSeq" id="WP_005386483.1">
    <property type="nucleotide sequence ID" value="NZ_GG667604.1"/>
</dbReference>
<dbReference type="Proteomes" id="UP000003529">
    <property type="component" value="Unassembled WGS sequence"/>
</dbReference>
<reference evidence="1" key="1">
    <citation type="submission" date="2009-04" db="EMBL/GenBank/DDBJ databases">
        <authorList>
            <person name="Weinstock G."/>
            <person name="Sodergren E."/>
            <person name="Clifton S."/>
            <person name="Fulton L."/>
            <person name="Fulton B."/>
            <person name="Courtney L."/>
            <person name="Fronick C."/>
            <person name="Harrison M."/>
            <person name="Strong C."/>
            <person name="Farmer C."/>
            <person name="Delahaunty K."/>
            <person name="Markovic C."/>
            <person name="Hall O."/>
            <person name="Minx P."/>
            <person name="Tomlinson C."/>
            <person name="Mitreva M."/>
            <person name="Nelson J."/>
            <person name="Hou S."/>
            <person name="Wollam A."/>
            <person name="Pepin K.H."/>
            <person name="Johnson M."/>
            <person name="Bhonagiri V."/>
            <person name="Nash W.E."/>
            <person name="Warren W."/>
            <person name="Chinwalla A."/>
            <person name="Mardis E.R."/>
            <person name="Wilson R.K."/>
        </authorList>
    </citation>
    <scope>NUCLEOTIDE SEQUENCE [LARGE SCALE GENOMIC DNA]</scope>
    <source>
        <strain evidence="1">ATCC 17748</strain>
    </source>
</reference>
<proteinExistence type="predicted"/>
<comment type="caution">
    <text evidence="1">The sequence shown here is derived from an EMBL/GenBank/DDBJ whole genome shotgun (WGS) entry which is preliminary data.</text>
</comment>